<dbReference type="Pfam" id="PF00440">
    <property type="entry name" value="TetR_N"/>
    <property type="match status" value="1"/>
</dbReference>
<evidence type="ECO:0000256" key="1">
    <source>
        <dbReference type="ARBA" id="ARBA00023015"/>
    </source>
</evidence>
<dbReference type="SUPFAM" id="SSF48498">
    <property type="entry name" value="Tetracyclin repressor-like, C-terminal domain"/>
    <property type="match status" value="1"/>
</dbReference>
<dbReference type="GO" id="GO:0003700">
    <property type="term" value="F:DNA-binding transcription factor activity"/>
    <property type="evidence" value="ECO:0007669"/>
    <property type="project" value="TreeGrafter"/>
</dbReference>
<dbReference type="OrthoDB" id="9803107at2"/>
<evidence type="ECO:0000313" key="6">
    <source>
        <dbReference type="EMBL" id="ALO47451.1"/>
    </source>
</evidence>
<keyword evidence="7" id="KW-1185">Reference proteome</keyword>
<evidence type="ECO:0000259" key="5">
    <source>
        <dbReference type="PROSITE" id="PS50977"/>
    </source>
</evidence>
<dbReference type="Pfam" id="PF14514">
    <property type="entry name" value="TetR_C_9"/>
    <property type="match status" value="1"/>
</dbReference>
<evidence type="ECO:0000256" key="3">
    <source>
        <dbReference type="ARBA" id="ARBA00023163"/>
    </source>
</evidence>
<dbReference type="RefSeq" id="WP_082628155.1">
    <property type="nucleotide sequence ID" value="NZ_CP013189.1"/>
</dbReference>
<keyword evidence="3" id="KW-0804">Transcription</keyword>
<accession>A0A0S2KGL5</accession>
<name>A0A0S2KGL5_9GAMM</name>
<proteinExistence type="predicted"/>
<dbReference type="Proteomes" id="UP000065641">
    <property type="component" value="Chromosome"/>
</dbReference>
<dbReference type="PROSITE" id="PS01081">
    <property type="entry name" value="HTH_TETR_1"/>
    <property type="match status" value="1"/>
</dbReference>
<feature type="DNA-binding region" description="H-T-H motif" evidence="4">
    <location>
        <begin position="43"/>
        <end position="62"/>
    </location>
</feature>
<dbReference type="PROSITE" id="PS50977">
    <property type="entry name" value="HTH_TETR_2"/>
    <property type="match status" value="1"/>
</dbReference>
<dbReference type="GO" id="GO:0000976">
    <property type="term" value="F:transcription cis-regulatory region binding"/>
    <property type="evidence" value="ECO:0007669"/>
    <property type="project" value="TreeGrafter"/>
</dbReference>
<protein>
    <recommendedName>
        <fullName evidence="5">HTH tetR-type domain-containing protein</fullName>
    </recommendedName>
</protein>
<dbReference type="PANTHER" id="PTHR30055:SF234">
    <property type="entry name" value="HTH-TYPE TRANSCRIPTIONAL REGULATOR BETI"/>
    <property type="match status" value="1"/>
</dbReference>
<dbReference type="InterPro" id="IPR009057">
    <property type="entry name" value="Homeodomain-like_sf"/>
</dbReference>
<keyword evidence="2 4" id="KW-0238">DNA-binding</keyword>
<dbReference type="AlphaFoldDB" id="A0A0S2KGL5"/>
<dbReference type="InterPro" id="IPR050109">
    <property type="entry name" value="HTH-type_TetR-like_transc_reg"/>
</dbReference>
<organism evidence="6 7">
    <name type="scientific">Pseudohongiella spirulinae</name>
    <dbReference type="NCBI Taxonomy" id="1249552"/>
    <lineage>
        <taxon>Bacteria</taxon>
        <taxon>Pseudomonadati</taxon>
        <taxon>Pseudomonadota</taxon>
        <taxon>Gammaproteobacteria</taxon>
        <taxon>Pseudomonadales</taxon>
        <taxon>Pseudohongiellaceae</taxon>
        <taxon>Pseudohongiella</taxon>
    </lineage>
</organism>
<evidence type="ECO:0000256" key="2">
    <source>
        <dbReference type="ARBA" id="ARBA00023125"/>
    </source>
</evidence>
<evidence type="ECO:0000313" key="7">
    <source>
        <dbReference type="Proteomes" id="UP000065641"/>
    </source>
</evidence>
<sequence length="227" mass="24908">MTNVVSRKGRVGRPVNANPQQQQERIILAALAEFSQRGFVGASLRTIAQQAGVAHGLIRHYFQSKEDLFRSSADYLFGEMAKTLSQSAETVSSGNPLQQLVLQIRAYVQMSARLPHMAGFLMQAGLDGGEHFDYVIKKYVKPLQELSLLPYRRAVADGLLRDMNPDFIFLIATHAATAPFANVALRQALADADASNEAQVAEYADTLISVLLSGVLTEKGRAERETM</sequence>
<keyword evidence="1" id="KW-0805">Transcription regulation</keyword>
<feature type="domain" description="HTH tetR-type" evidence="5">
    <location>
        <begin position="20"/>
        <end position="80"/>
    </location>
</feature>
<evidence type="ECO:0000256" key="4">
    <source>
        <dbReference type="PROSITE-ProRule" id="PRU00335"/>
    </source>
</evidence>
<dbReference type="PRINTS" id="PR00455">
    <property type="entry name" value="HTHTETR"/>
</dbReference>
<dbReference type="PANTHER" id="PTHR30055">
    <property type="entry name" value="HTH-TYPE TRANSCRIPTIONAL REGULATOR RUTR"/>
    <property type="match status" value="1"/>
</dbReference>
<dbReference type="SUPFAM" id="SSF46689">
    <property type="entry name" value="Homeodomain-like"/>
    <property type="match status" value="1"/>
</dbReference>
<dbReference type="InterPro" id="IPR001647">
    <property type="entry name" value="HTH_TetR"/>
</dbReference>
<dbReference type="EMBL" id="CP013189">
    <property type="protein sequence ID" value="ALO47451.1"/>
    <property type="molecule type" value="Genomic_DNA"/>
</dbReference>
<dbReference type="InterPro" id="IPR011075">
    <property type="entry name" value="TetR_C"/>
</dbReference>
<gene>
    <name evidence="6" type="ORF">PS2015_2820</name>
</gene>
<reference evidence="6 7" key="1">
    <citation type="submission" date="2015-11" db="EMBL/GenBank/DDBJ databases">
        <authorList>
            <person name="Zhang Y."/>
            <person name="Guo Z."/>
        </authorList>
    </citation>
    <scope>NUCLEOTIDE SEQUENCE [LARGE SCALE GENOMIC DNA]</scope>
    <source>
        <strain evidence="6 7">KCTC 32221</strain>
    </source>
</reference>
<dbReference type="InterPro" id="IPR023772">
    <property type="entry name" value="DNA-bd_HTH_TetR-type_CS"/>
</dbReference>
<dbReference type="STRING" id="1249552.PS2015_2820"/>
<dbReference type="KEGG" id="pspi:PS2015_2820"/>
<dbReference type="Gene3D" id="1.10.357.10">
    <property type="entry name" value="Tetracycline Repressor, domain 2"/>
    <property type="match status" value="1"/>
</dbReference>
<dbReference type="InterPro" id="IPR036271">
    <property type="entry name" value="Tet_transcr_reg_TetR-rel_C_sf"/>
</dbReference>